<dbReference type="GO" id="GO:0140096">
    <property type="term" value="F:catalytic activity, acting on a protein"/>
    <property type="evidence" value="ECO:0007669"/>
    <property type="project" value="UniProtKB-ARBA"/>
</dbReference>
<dbReference type="PANTHER" id="PTHR46588">
    <property type="entry name" value="SERINE/THREONINE/TYROSINE-INTERACTING PROTEIN"/>
    <property type="match status" value="1"/>
</dbReference>
<dbReference type="GO" id="GO:0005654">
    <property type="term" value="C:nucleoplasm"/>
    <property type="evidence" value="ECO:0007669"/>
    <property type="project" value="TreeGrafter"/>
</dbReference>
<name>A0A9W8KY92_9FUNG</name>
<evidence type="ECO:0000313" key="5">
    <source>
        <dbReference type="Proteomes" id="UP001151518"/>
    </source>
</evidence>
<feature type="compositionally biased region" description="Acidic residues" evidence="2">
    <location>
        <begin position="203"/>
        <end position="212"/>
    </location>
</feature>
<evidence type="ECO:0000256" key="2">
    <source>
        <dbReference type="SAM" id="MobiDB-lite"/>
    </source>
</evidence>
<sequence>MSGDTVHWPRPPTFGETPIRLCVPIWTHEDRYAGQPIIPHLLLGPYHLVRKREFLEQNRIEHILCIRDPSELRFLRATDATAAFTFMDVPADVTKVSIIPYFVQANQWLAQVIAREQNVLVCCSDGIDKSSAFVAAYLMSTYGLKALDAMTFILNQRYCATPSANGYRIKLAEYEPICAAQRSAACKEDGADGLKNSRKRVDEEEAGGDEMNSENSPQNGNSGRKVASFSYKRAR</sequence>
<dbReference type="SUPFAM" id="SSF52799">
    <property type="entry name" value="(Phosphotyrosine protein) phosphatases II"/>
    <property type="match status" value="1"/>
</dbReference>
<dbReference type="GO" id="GO:0070372">
    <property type="term" value="P:regulation of ERK1 and ERK2 cascade"/>
    <property type="evidence" value="ECO:0007669"/>
    <property type="project" value="TreeGrafter"/>
</dbReference>
<comment type="caution">
    <text evidence="4">The sequence shown here is derived from an EMBL/GenBank/DDBJ whole genome shotgun (WGS) entry which is preliminary data.</text>
</comment>
<dbReference type="InterPro" id="IPR052449">
    <property type="entry name" value="STYX-Interacting_Phosphatase"/>
</dbReference>
<evidence type="ECO:0000313" key="4">
    <source>
        <dbReference type="EMBL" id="KAJ2678023.1"/>
    </source>
</evidence>
<protein>
    <recommendedName>
        <fullName evidence="3">Tyrosine specific protein phosphatases domain-containing protein</fullName>
    </recommendedName>
</protein>
<dbReference type="OrthoDB" id="2017893at2759"/>
<evidence type="ECO:0000259" key="3">
    <source>
        <dbReference type="PROSITE" id="PS50056"/>
    </source>
</evidence>
<dbReference type="PROSITE" id="PS50056">
    <property type="entry name" value="TYR_PHOSPHATASE_2"/>
    <property type="match status" value="1"/>
</dbReference>
<dbReference type="Gene3D" id="3.90.190.10">
    <property type="entry name" value="Protein tyrosine phosphatase superfamily"/>
    <property type="match status" value="1"/>
</dbReference>
<dbReference type="InterPro" id="IPR020422">
    <property type="entry name" value="TYR_PHOSPHATASE_DUAL_dom"/>
</dbReference>
<dbReference type="EMBL" id="JANBTW010000025">
    <property type="protein sequence ID" value="KAJ2678023.1"/>
    <property type="molecule type" value="Genomic_DNA"/>
</dbReference>
<feature type="domain" description="Tyrosine specific protein phosphatases" evidence="3">
    <location>
        <begin position="100"/>
        <end position="168"/>
    </location>
</feature>
<dbReference type="InterPro" id="IPR000340">
    <property type="entry name" value="Dual-sp_phosphatase_cat-dom"/>
</dbReference>
<dbReference type="GO" id="GO:0005737">
    <property type="term" value="C:cytoplasm"/>
    <property type="evidence" value="ECO:0007669"/>
    <property type="project" value="TreeGrafter"/>
</dbReference>
<organism evidence="4 5">
    <name type="scientific">Coemansia spiralis</name>
    <dbReference type="NCBI Taxonomy" id="417178"/>
    <lineage>
        <taxon>Eukaryota</taxon>
        <taxon>Fungi</taxon>
        <taxon>Fungi incertae sedis</taxon>
        <taxon>Zoopagomycota</taxon>
        <taxon>Kickxellomycotina</taxon>
        <taxon>Kickxellomycetes</taxon>
        <taxon>Kickxellales</taxon>
        <taxon>Kickxellaceae</taxon>
        <taxon>Coemansia</taxon>
    </lineage>
</organism>
<reference evidence="4" key="1">
    <citation type="submission" date="2022-07" db="EMBL/GenBank/DDBJ databases">
        <title>Phylogenomic reconstructions and comparative analyses of Kickxellomycotina fungi.</title>
        <authorList>
            <person name="Reynolds N.K."/>
            <person name="Stajich J.E."/>
            <person name="Barry K."/>
            <person name="Grigoriev I.V."/>
            <person name="Crous P."/>
            <person name="Smith M.E."/>
        </authorList>
    </citation>
    <scope>NUCLEOTIDE SEQUENCE</scope>
    <source>
        <strain evidence="4">NRRL 3115</strain>
    </source>
</reference>
<gene>
    <name evidence="4" type="ORF">GGI25_002666</name>
</gene>
<dbReference type="InterPro" id="IPR029021">
    <property type="entry name" value="Prot-tyrosine_phosphatase-like"/>
</dbReference>
<dbReference type="AlphaFoldDB" id="A0A9W8KY92"/>
<comment type="similarity">
    <text evidence="1">Belongs to the protein-tyrosine phosphatase family. Non-receptor class subfamily.</text>
</comment>
<dbReference type="GO" id="GO:0062026">
    <property type="term" value="P:negative regulation of SCF-dependent proteasomal ubiquitin-dependent catabolic process"/>
    <property type="evidence" value="ECO:0007669"/>
    <property type="project" value="TreeGrafter"/>
</dbReference>
<dbReference type="InterPro" id="IPR000387">
    <property type="entry name" value="Tyr_Pase_dom"/>
</dbReference>
<proteinExistence type="inferred from homology"/>
<dbReference type="Proteomes" id="UP001151518">
    <property type="component" value="Unassembled WGS sequence"/>
</dbReference>
<dbReference type="PANTHER" id="PTHR46588:SF1">
    <property type="entry name" value="SERINE_THREONINE_TYROSINE-INTERACTING PROTEIN"/>
    <property type="match status" value="1"/>
</dbReference>
<dbReference type="Pfam" id="PF00782">
    <property type="entry name" value="DSPc"/>
    <property type="match status" value="1"/>
</dbReference>
<evidence type="ECO:0000256" key="1">
    <source>
        <dbReference type="ARBA" id="ARBA00009649"/>
    </source>
</evidence>
<dbReference type="GO" id="GO:1990444">
    <property type="term" value="F:F-box domain binding"/>
    <property type="evidence" value="ECO:0007669"/>
    <property type="project" value="TreeGrafter"/>
</dbReference>
<dbReference type="SMART" id="SM00195">
    <property type="entry name" value="DSPc"/>
    <property type="match status" value="1"/>
</dbReference>
<feature type="compositionally biased region" description="Polar residues" evidence="2">
    <location>
        <begin position="213"/>
        <end position="222"/>
    </location>
</feature>
<accession>A0A9W8KY92</accession>
<feature type="region of interest" description="Disordered" evidence="2">
    <location>
        <begin position="187"/>
        <end position="235"/>
    </location>
</feature>